<dbReference type="EMBL" id="JAQQWN010000005">
    <property type="protein sequence ID" value="KAK8085055.1"/>
    <property type="molecule type" value="Genomic_DNA"/>
</dbReference>
<proteinExistence type="predicted"/>
<sequence>MEWDSRSQTAAIVFMPCKTDCTGTLDIWDIWDIWMHGPRRNDDFNFPATKPALPPDLQPDGSKTSPTTYVENRALPRADLLPLHRFPRLSGSTVASVLRHVSTALVTRPPGPPILGIANRRATQDFEGKEQTSTTLAHPASPENTTNRKMLDNSRRHASHAFQSMTRY</sequence>
<gene>
    <name evidence="2" type="ORF">PG997_006326</name>
</gene>
<feature type="compositionally biased region" description="Polar residues" evidence="1">
    <location>
        <begin position="131"/>
        <end position="148"/>
    </location>
</feature>
<name>A0ABR1WRD2_9PEZI</name>
<dbReference type="GeneID" id="92043701"/>
<evidence type="ECO:0000313" key="2">
    <source>
        <dbReference type="EMBL" id="KAK8085055.1"/>
    </source>
</evidence>
<evidence type="ECO:0000313" key="3">
    <source>
        <dbReference type="Proteomes" id="UP001433268"/>
    </source>
</evidence>
<keyword evidence="3" id="KW-1185">Reference proteome</keyword>
<protein>
    <submittedName>
        <fullName evidence="2">Uncharacterized protein</fullName>
    </submittedName>
</protein>
<feature type="region of interest" description="Disordered" evidence="1">
    <location>
        <begin position="46"/>
        <end position="65"/>
    </location>
</feature>
<accession>A0ABR1WRD2</accession>
<organism evidence="2 3">
    <name type="scientific">Apiospora hydei</name>
    <dbReference type="NCBI Taxonomy" id="1337664"/>
    <lineage>
        <taxon>Eukaryota</taxon>
        <taxon>Fungi</taxon>
        <taxon>Dikarya</taxon>
        <taxon>Ascomycota</taxon>
        <taxon>Pezizomycotina</taxon>
        <taxon>Sordariomycetes</taxon>
        <taxon>Xylariomycetidae</taxon>
        <taxon>Amphisphaeriales</taxon>
        <taxon>Apiosporaceae</taxon>
        <taxon>Apiospora</taxon>
    </lineage>
</organism>
<feature type="region of interest" description="Disordered" evidence="1">
    <location>
        <begin position="124"/>
        <end position="168"/>
    </location>
</feature>
<evidence type="ECO:0000256" key="1">
    <source>
        <dbReference type="SAM" id="MobiDB-lite"/>
    </source>
</evidence>
<dbReference type="RefSeq" id="XP_066669564.1">
    <property type="nucleotide sequence ID" value="XM_066810641.1"/>
</dbReference>
<dbReference type="Proteomes" id="UP001433268">
    <property type="component" value="Unassembled WGS sequence"/>
</dbReference>
<comment type="caution">
    <text evidence="2">The sequence shown here is derived from an EMBL/GenBank/DDBJ whole genome shotgun (WGS) entry which is preliminary data.</text>
</comment>
<reference evidence="2 3" key="1">
    <citation type="submission" date="2023-01" db="EMBL/GenBank/DDBJ databases">
        <title>Analysis of 21 Apiospora genomes using comparative genomics revels a genus with tremendous synthesis potential of carbohydrate active enzymes and secondary metabolites.</title>
        <authorList>
            <person name="Sorensen T."/>
        </authorList>
    </citation>
    <scope>NUCLEOTIDE SEQUENCE [LARGE SCALE GENOMIC DNA]</scope>
    <source>
        <strain evidence="2 3">CBS 114990</strain>
    </source>
</reference>